<feature type="non-terminal residue" evidence="2">
    <location>
        <position position="81"/>
    </location>
</feature>
<sequence length="81" mass="9443">EMESKQPGRHVTDRRRMRMLGPRYPFPQKFKNSSSEFSILFSFKKNHQKEVSLIWQGIHTRIGGFVNTARLTTEVDKCASS</sequence>
<accession>B3Y5K8</accession>
<reference evidence="2" key="1">
    <citation type="submission" date="2008-07" db="EMBL/GenBank/DDBJ databases">
        <title>Characterization of the lipid accumulation in a new microalgal species, Pseudochoricystis ellipsoidea (Trebouxiophyceae).</title>
        <authorList>
            <person name="Satoh A."/>
            <person name="Kato M."/>
            <person name="Yamato K.T."/>
            <person name="Ikegami Y."/>
            <person name="Sekiguchi H."/>
            <person name="Kurano N."/>
            <person name="Miyachi S."/>
        </authorList>
    </citation>
    <scope>NUCLEOTIDE SEQUENCE</scope>
    <source>
        <strain evidence="2">MBIC11204</strain>
    </source>
</reference>
<proteinExistence type="evidence at transcript level"/>
<feature type="non-terminal residue" evidence="2">
    <location>
        <position position="1"/>
    </location>
</feature>
<organism evidence="2">
    <name type="scientific">Pseudochoricystis ellipsoidea</name>
    <name type="common">nom. nud.</name>
    <dbReference type="NCBI Taxonomy" id="546385"/>
    <lineage>
        <taxon>Eukaryota</taxon>
        <taxon>Viridiplantae</taxon>
        <taxon>Chlorophyta</taxon>
        <taxon>core chlorophytes</taxon>
        <taxon>Trebouxiophyceae</taxon>
    </lineage>
</organism>
<dbReference type="AlphaFoldDB" id="B3Y5K8"/>
<reference evidence="2" key="2">
    <citation type="submission" date="2008-07" db="EMBL/GenBank/DDBJ databases">
        <title>Nitrogen-starvation-inducible cDNA clones isolated by using cDNA subtraction in a novel microalga accumulating lipids and hydrocarbons.</title>
        <authorList>
            <person name="Satoh A."/>
        </authorList>
    </citation>
    <scope>NUCLEOTIDE SEQUENCE</scope>
    <source>
        <strain evidence="2">MBIC11204</strain>
    </source>
</reference>
<evidence type="ECO:0000313" key="2">
    <source>
        <dbReference type="EMBL" id="BAG55365.1"/>
    </source>
</evidence>
<dbReference type="EMBL" id="AB444239">
    <property type="protein sequence ID" value="BAG55365.1"/>
    <property type="molecule type" value="mRNA"/>
</dbReference>
<protein>
    <submittedName>
        <fullName evidence="2">Uncharacterized protein</fullName>
    </submittedName>
</protein>
<feature type="region of interest" description="Disordered" evidence="1">
    <location>
        <begin position="1"/>
        <end position="25"/>
    </location>
</feature>
<name>B3Y5K8_9CHLO</name>
<evidence type="ECO:0000256" key="1">
    <source>
        <dbReference type="SAM" id="MobiDB-lite"/>
    </source>
</evidence>